<gene>
    <name evidence="12" type="ORF">NEF87_001120</name>
</gene>
<dbReference type="Gene3D" id="3.30.2320.20">
    <property type="entry name" value="Class I aminoacyl-tRNA synthetases (RS)"/>
    <property type="match status" value="1"/>
</dbReference>
<evidence type="ECO:0000256" key="3">
    <source>
        <dbReference type="ARBA" id="ARBA00022598"/>
    </source>
</evidence>
<keyword evidence="5 9" id="KW-0067">ATP-binding</keyword>
<dbReference type="EC" id="6.1.1.4" evidence="2 8"/>
<proteinExistence type="inferred from homology"/>
<dbReference type="PROSITE" id="PS00178">
    <property type="entry name" value="AA_TRNA_LIGASE_I"/>
    <property type="match status" value="1"/>
</dbReference>
<reference evidence="12" key="1">
    <citation type="submission" date="2022-09" db="EMBL/GenBank/DDBJ databases">
        <title>Actin cytoskeleton and complex cell architecture in an #Asgard archaeon.</title>
        <authorList>
            <person name="Ponce Toledo R.I."/>
            <person name="Schleper C."/>
            <person name="Rodrigues Oliveira T."/>
            <person name="Wollweber F."/>
            <person name="Xu J."/>
            <person name="Rittmann S."/>
            <person name="Klingl A."/>
            <person name="Pilhofer M."/>
        </authorList>
    </citation>
    <scope>NUCLEOTIDE SEQUENCE</scope>
    <source>
        <strain evidence="12">B-35</strain>
    </source>
</reference>
<dbReference type="InterPro" id="IPR009080">
    <property type="entry name" value="tRNAsynth_Ia_anticodon-bd"/>
</dbReference>
<keyword evidence="13" id="KW-1185">Reference proteome</keyword>
<dbReference type="PANTHER" id="PTHR45794:SF1">
    <property type="entry name" value="LEUCINE--TRNA LIGASE, CYTOPLASMIC"/>
    <property type="match status" value="1"/>
</dbReference>
<evidence type="ECO:0000256" key="2">
    <source>
        <dbReference type="ARBA" id="ARBA00013164"/>
    </source>
</evidence>
<dbReference type="NCBIfam" id="NF008957">
    <property type="entry name" value="PRK12300.1"/>
    <property type="match status" value="1"/>
</dbReference>
<dbReference type="InterPro" id="IPR009008">
    <property type="entry name" value="Val/Leu/Ile-tRNA-synth_edit"/>
</dbReference>
<dbReference type="InterPro" id="IPR004493">
    <property type="entry name" value="Leu-tRNA-synth_Ia_arc/euk"/>
</dbReference>
<evidence type="ECO:0000256" key="4">
    <source>
        <dbReference type="ARBA" id="ARBA00022741"/>
    </source>
</evidence>
<dbReference type="SUPFAM" id="SSF52374">
    <property type="entry name" value="Nucleotidylyl transferase"/>
    <property type="match status" value="1"/>
</dbReference>
<evidence type="ECO:0000256" key="6">
    <source>
        <dbReference type="ARBA" id="ARBA00022917"/>
    </source>
</evidence>
<keyword evidence="3 9" id="KW-0436">Ligase</keyword>
<evidence type="ECO:0000256" key="7">
    <source>
        <dbReference type="ARBA" id="ARBA00023146"/>
    </source>
</evidence>
<dbReference type="SUPFAM" id="SSF50677">
    <property type="entry name" value="ValRS/IleRS/LeuRS editing domain"/>
    <property type="match status" value="1"/>
</dbReference>
<comment type="similarity">
    <text evidence="1 9">Belongs to the class-I aminoacyl-tRNA synthetase family.</text>
</comment>
<evidence type="ECO:0000256" key="1">
    <source>
        <dbReference type="ARBA" id="ARBA00005594"/>
    </source>
</evidence>
<evidence type="ECO:0000313" key="12">
    <source>
        <dbReference type="EMBL" id="UYP44835.1"/>
    </source>
</evidence>
<dbReference type="Pfam" id="PF00133">
    <property type="entry name" value="tRNA-synt_1"/>
    <property type="match status" value="1"/>
</dbReference>
<evidence type="ECO:0000256" key="9">
    <source>
        <dbReference type="RuleBase" id="RU363035"/>
    </source>
</evidence>
<keyword evidence="7 9" id="KW-0030">Aminoacyl-tRNA synthetase</keyword>
<evidence type="ECO:0000313" key="13">
    <source>
        <dbReference type="Proteomes" id="UP001208689"/>
    </source>
</evidence>
<name>A0ABY6HMU5_9ARCH</name>
<dbReference type="NCBIfam" id="TIGR00395">
    <property type="entry name" value="leuS_arch"/>
    <property type="match status" value="1"/>
</dbReference>
<dbReference type="PANTHER" id="PTHR45794">
    <property type="entry name" value="LEUCYL-TRNA SYNTHETASE"/>
    <property type="match status" value="1"/>
</dbReference>
<sequence>MENYLEQFRAIEQKWQSRWQKDAVFNGKIDKTKPKWFITVPYPYTSGPLHIGHCRTYNLGDIFARYKRQTGFNVMWPMAYHITGTPILSISSRIERKEPKVWDQYRKYVGIYEKNPQKVDEIISSFTEPMNVAMYFAKHLMQDWQSMGFSLDTSRQFTTGDPEYKKFIEWQYHHLHKKEYITKGTYPILWCKQCQNAVGEDDILGGDEQKVEVSEFVGMKYKFDAKTFIVAATLRPETIYGATNLWVHPDATYSKIHIDGEQWIVAGDVIPKLREQNHEIAIIEEFPGSKLVDHEIEVPWTEQKIPIYPAIFVNTAHATGVVYSVPAHAPFDYAAIKDLQADDATIEKYNIDRDRLSAIMPISIISVKQYGEFPAVEIYERMRIKNQDDAEQLEKATQELYRDEFYSGIMKKNTGIFAGMKVEHAKDHAAIKFFEQKIASKIYEVSRKVQCRCGETVSVAILKDQYFLNYANTEWKMQAKEMLDQMTITPKKYRSSFEFTFNWLDKRPCVRKRGIGTEFPITKGKGWIIESLSDSVIYMAFYTIIRTIHEAKIEDQQLTIEFFDYIFKDQGNIDDVFQQTNIPKNVLNQIKQEFEYWYPNDFRHTAIAHISNHLSFAVFHHAAIFAKNYWLKSFSLNNMLIREGKKMGKSKGNVIPMAEIPKKYSVDLTRLHLASVATADSVIDWKEQEVMHSLKRLIKFWELVEKYPPKKRKITQKITFPSRLFQANVKYNFITAQQAMNDRKDIREYGQNSFFNNIRLIEEFERNDTITNEGERKQVISELMFEMAIFNAPLIPHLCEEIYEKAGQDGFVSFAQFPEIKLTEEDRIIINQGKFIEGVQEDINNILKMMETHPKHIYVYVNAKWKSILYSKIQNYFDDRKVTIPEIMKIAKEDPILRSHMKLIATEAKLIIKNPSILKMELLNNIQQITALKEHIPMFRSKYPEIIMEFIEADAQNIYDPKTRASKARPMKPALYME</sequence>
<organism evidence="12 13">
    <name type="scientific">Candidatus Lokiarchaeum ossiferum</name>
    <dbReference type="NCBI Taxonomy" id="2951803"/>
    <lineage>
        <taxon>Archaea</taxon>
        <taxon>Promethearchaeati</taxon>
        <taxon>Promethearchaeota</taxon>
        <taxon>Promethearchaeia</taxon>
        <taxon>Promethearchaeales</taxon>
        <taxon>Promethearchaeaceae</taxon>
        <taxon>Candidatus Lokiarchaeum</taxon>
    </lineage>
</organism>
<feature type="domain" description="Methionyl/Valyl/Leucyl/Isoleucyl-tRNA synthetase anticodon-binding" evidence="11">
    <location>
        <begin position="772"/>
        <end position="852"/>
    </location>
</feature>
<dbReference type="InterPro" id="IPR014729">
    <property type="entry name" value="Rossmann-like_a/b/a_fold"/>
</dbReference>
<evidence type="ECO:0000259" key="11">
    <source>
        <dbReference type="Pfam" id="PF08264"/>
    </source>
</evidence>
<dbReference type="InterPro" id="IPR013155">
    <property type="entry name" value="M/V/L/I-tRNA-synth_anticd-bd"/>
</dbReference>
<dbReference type="Gene3D" id="3.40.50.620">
    <property type="entry name" value="HUPs"/>
    <property type="match status" value="1"/>
</dbReference>
<dbReference type="EMBL" id="CP104013">
    <property type="protein sequence ID" value="UYP44835.1"/>
    <property type="molecule type" value="Genomic_DNA"/>
</dbReference>
<protein>
    <recommendedName>
        <fullName evidence="2 8">Leucine--tRNA ligase</fullName>
        <ecNumber evidence="2 8">6.1.1.4</ecNumber>
    </recommendedName>
</protein>
<evidence type="ECO:0000256" key="8">
    <source>
        <dbReference type="NCBIfam" id="TIGR00395"/>
    </source>
</evidence>
<dbReference type="Proteomes" id="UP001208689">
    <property type="component" value="Chromosome"/>
</dbReference>
<dbReference type="InterPro" id="IPR002300">
    <property type="entry name" value="aa-tRNA-synth_Ia"/>
</dbReference>
<dbReference type="InterPro" id="IPR001412">
    <property type="entry name" value="aa-tRNA-synth_I_CS"/>
</dbReference>
<keyword evidence="6 9" id="KW-0648">Protein biosynthesis</keyword>
<dbReference type="Pfam" id="PF08264">
    <property type="entry name" value="Anticodon_1"/>
    <property type="match status" value="1"/>
</dbReference>
<accession>A0ABY6HMU5</accession>
<dbReference type="Gene3D" id="3.90.740.10">
    <property type="entry name" value="Valyl/Leucyl/Isoleucyl-tRNA synthetase, editing domain"/>
    <property type="match status" value="1"/>
</dbReference>
<evidence type="ECO:0000256" key="5">
    <source>
        <dbReference type="ARBA" id="ARBA00022840"/>
    </source>
</evidence>
<feature type="domain" description="Aminoacyl-tRNA synthetase class Ia" evidence="10">
    <location>
        <begin position="14"/>
        <end position="678"/>
    </location>
</feature>
<dbReference type="Gene3D" id="1.10.10.720">
    <property type="entry name" value="leucyl-tRNA synthetase"/>
    <property type="match status" value="1"/>
</dbReference>
<dbReference type="SUPFAM" id="SSF47323">
    <property type="entry name" value="Anticodon-binding domain of a subclass of class I aminoacyl-tRNA synthetases"/>
    <property type="match status" value="1"/>
</dbReference>
<dbReference type="GO" id="GO:0004823">
    <property type="term" value="F:leucine-tRNA ligase activity"/>
    <property type="evidence" value="ECO:0007669"/>
    <property type="project" value="UniProtKB-EC"/>
</dbReference>
<evidence type="ECO:0000259" key="10">
    <source>
        <dbReference type="Pfam" id="PF00133"/>
    </source>
</evidence>
<keyword evidence="4 9" id="KW-0547">Nucleotide-binding</keyword>